<feature type="compositionally biased region" description="Low complexity" evidence="1">
    <location>
        <begin position="221"/>
        <end position="232"/>
    </location>
</feature>
<dbReference type="OrthoDB" id="273070at2759"/>
<feature type="compositionally biased region" description="Basic and acidic residues" evidence="1">
    <location>
        <begin position="185"/>
        <end position="202"/>
    </location>
</feature>
<evidence type="ECO:0000313" key="3">
    <source>
        <dbReference type="EMBL" id="RUS91190.1"/>
    </source>
</evidence>
<feature type="compositionally biased region" description="Basic and acidic residues" evidence="1">
    <location>
        <begin position="241"/>
        <end position="254"/>
    </location>
</feature>
<gene>
    <name evidence="3" type="ORF">EGW08_001103</name>
</gene>
<dbReference type="GO" id="GO:0000492">
    <property type="term" value="P:box C/D snoRNP assembly"/>
    <property type="evidence" value="ECO:0007669"/>
    <property type="project" value="TreeGrafter"/>
</dbReference>
<feature type="region of interest" description="Disordered" evidence="1">
    <location>
        <begin position="83"/>
        <end position="430"/>
    </location>
</feature>
<dbReference type="Proteomes" id="UP000271974">
    <property type="component" value="Unassembled WGS sequence"/>
</dbReference>
<feature type="compositionally biased region" description="Polar residues" evidence="1">
    <location>
        <begin position="356"/>
        <end position="374"/>
    </location>
</feature>
<proteinExistence type="predicted"/>
<evidence type="ECO:0000313" key="4">
    <source>
        <dbReference type="Proteomes" id="UP000271974"/>
    </source>
</evidence>
<dbReference type="AlphaFoldDB" id="A0A433UBF6"/>
<protein>
    <recommendedName>
        <fullName evidence="2">C2H2-type domain-containing protein</fullName>
    </recommendedName>
</protein>
<dbReference type="PANTHER" id="PTHR13309">
    <property type="entry name" value="NUCLEAR FRAGILE X MENTAL RETARDATION PROTEIN INTERACTING PROTEIN 1"/>
    <property type="match status" value="1"/>
</dbReference>
<dbReference type="InterPro" id="IPR013087">
    <property type="entry name" value="Znf_C2H2_type"/>
</dbReference>
<dbReference type="PROSITE" id="PS00028">
    <property type="entry name" value="ZINC_FINGER_C2H2_1"/>
    <property type="match status" value="1"/>
</dbReference>
<feature type="compositionally biased region" description="Polar residues" evidence="1">
    <location>
        <begin position="338"/>
        <end position="347"/>
    </location>
</feature>
<evidence type="ECO:0000259" key="2">
    <source>
        <dbReference type="PROSITE" id="PS00028"/>
    </source>
</evidence>
<feature type="compositionally biased region" description="Basic residues" evidence="1">
    <location>
        <begin position="125"/>
        <end position="139"/>
    </location>
</feature>
<dbReference type="InterPro" id="IPR019496">
    <property type="entry name" value="NUFIP1_cons_dom"/>
</dbReference>
<name>A0A433UBF6_ELYCH</name>
<reference evidence="3 4" key="1">
    <citation type="submission" date="2019-01" db="EMBL/GenBank/DDBJ databases">
        <title>A draft genome assembly of the solar-powered sea slug Elysia chlorotica.</title>
        <authorList>
            <person name="Cai H."/>
            <person name="Li Q."/>
            <person name="Fang X."/>
            <person name="Li J."/>
            <person name="Curtis N.E."/>
            <person name="Altenburger A."/>
            <person name="Shibata T."/>
            <person name="Feng M."/>
            <person name="Maeda T."/>
            <person name="Schwartz J.A."/>
            <person name="Shigenobu S."/>
            <person name="Lundholm N."/>
            <person name="Nishiyama T."/>
            <person name="Yang H."/>
            <person name="Hasebe M."/>
            <person name="Li S."/>
            <person name="Pierce S.K."/>
            <person name="Wang J."/>
        </authorList>
    </citation>
    <scope>NUCLEOTIDE SEQUENCE [LARGE SCALE GENOMIC DNA]</scope>
    <source>
        <strain evidence="3">EC2010</strain>
        <tissue evidence="3">Whole organism of an adult</tissue>
    </source>
</reference>
<organism evidence="3 4">
    <name type="scientific">Elysia chlorotica</name>
    <name type="common">Eastern emerald elysia</name>
    <name type="synonym">Sea slug</name>
    <dbReference type="NCBI Taxonomy" id="188477"/>
    <lineage>
        <taxon>Eukaryota</taxon>
        <taxon>Metazoa</taxon>
        <taxon>Spiralia</taxon>
        <taxon>Lophotrochozoa</taxon>
        <taxon>Mollusca</taxon>
        <taxon>Gastropoda</taxon>
        <taxon>Heterobranchia</taxon>
        <taxon>Euthyneura</taxon>
        <taxon>Panpulmonata</taxon>
        <taxon>Sacoglossa</taxon>
        <taxon>Placobranchoidea</taxon>
        <taxon>Plakobranchidae</taxon>
        <taxon>Elysia</taxon>
    </lineage>
</organism>
<sequence length="481" mass="52953">MDKRDLPENNAYFCDTCDRGFKTEEKYHEHVAGHMKCSYKDCPFIAAPKLVQLHISLQHRTGLAKKVWSMESEEDVKKWREERKRKFPTAANIAKKKEEHAERVARGEVLQTKDFSARGGGGGRGRGRGRGKWRGRGRGGRFDHLQPEQSKDKESESSNDSDGDGPPAEVAISHSQAVNMALENGDSRGEIPSKEEAARVTEGECDPAVSVVDQGSPNTTSLGLLSSYGFLSSDEEGEVENVERSEETSHKNETSLEEQCQPSPSKRPKLFPNPFLSPSDKSTRPSDQTENVAEKIVKPGDTGSGVKENSALQSEISSLDKESKSQSLTKLAEVMDADNSSNVSTSPCKGREDASKSPNKCKNQIPSIGVISTDTAEEEMIDGNVVAPKDNLTEDAYHKDTAKAETSSKEDKKGDRNKQTARKKAAGKNNSKPLTYTLLEKLLAPDIRRERNKILQCVHYIVKNKFFYPVSASTLSSNSTS</sequence>
<feature type="domain" description="C2H2-type" evidence="2">
    <location>
        <begin position="14"/>
        <end position="34"/>
    </location>
</feature>
<feature type="compositionally biased region" description="Basic and acidic residues" evidence="1">
    <location>
        <begin position="95"/>
        <end position="106"/>
    </location>
</feature>
<dbReference type="GO" id="GO:0003723">
    <property type="term" value="F:RNA binding"/>
    <property type="evidence" value="ECO:0007669"/>
    <property type="project" value="InterPro"/>
</dbReference>
<keyword evidence="4" id="KW-1185">Reference proteome</keyword>
<dbReference type="InterPro" id="IPR039136">
    <property type="entry name" value="NUFIP1-like"/>
</dbReference>
<feature type="compositionally biased region" description="Basic and acidic residues" evidence="1">
    <location>
        <begin position="391"/>
        <end position="418"/>
    </location>
</feature>
<dbReference type="Pfam" id="PF10453">
    <property type="entry name" value="NUFIP1"/>
    <property type="match status" value="1"/>
</dbReference>
<dbReference type="GO" id="GO:0005634">
    <property type="term" value="C:nucleus"/>
    <property type="evidence" value="ECO:0007669"/>
    <property type="project" value="TreeGrafter"/>
</dbReference>
<evidence type="ECO:0000256" key="1">
    <source>
        <dbReference type="SAM" id="MobiDB-lite"/>
    </source>
</evidence>
<comment type="caution">
    <text evidence="3">The sequence shown here is derived from an EMBL/GenBank/DDBJ whole genome shotgun (WGS) entry which is preliminary data.</text>
</comment>
<dbReference type="PANTHER" id="PTHR13309:SF0">
    <property type="entry name" value="FMR1-INTERACTING PROTEIN NUFIP1"/>
    <property type="match status" value="1"/>
</dbReference>
<dbReference type="EMBL" id="RQTK01000017">
    <property type="protein sequence ID" value="RUS91190.1"/>
    <property type="molecule type" value="Genomic_DNA"/>
</dbReference>
<feature type="compositionally biased region" description="Basic and acidic residues" evidence="1">
    <location>
        <begin position="140"/>
        <end position="156"/>
    </location>
</feature>
<dbReference type="STRING" id="188477.A0A433UBF6"/>
<accession>A0A433UBF6</accession>